<dbReference type="InterPro" id="IPR012110">
    <property type="entry name" value="PDC/IPDC-like"/>
</dbReference>
<keyword evidence="8" id="KW-0456">Lyase</keyword>
<organism evidence="14 15">
    <name type="scientific">Paraphotobacterium marinum</name>
    <dbReference type="NCBI Taxonomy" id="1755811"/>
    <lineage>
        <taxon>Bacteria</taxon>
        <taxon>Pseudomonadati</taxon>
        <taxon>Pseudomonadota</taxon>
        <taxon>Gammaproteobacteria</taxon>
        <taxon>Vibrionales</taxon>
        <taxon>Vibrionaceae</taxon>
        <taxon>Paraphotobacterium</taxon>
    </lineage>
</organism>
<keyword evidence="15" id="KW-1185">Reference proteome</keyword>
<keyword evidence="14" id="KW-0670">Pyruvate</keyword>
<evidence type="ECO:0000313" key="14">
    <source>
        <dbReference type="EMBL" id="ASK79703.1"/>
    </source>
</evidence>
<dbReference type="InterPro" id="IPR029061">
    <property type="entry name" value="THDP-binding"/>
</dbReference>
<accession>A0A220VIB4</accession>
<dbReference type="Pfam" id="PF02776">
    <property type="entry name" value="TPP_enzyme_N"/>
    <property type="match status" value="1"/>
</dbReference>
<dbReference type="Proteomes" id="UP000242175">
    <property type="component" value="Chromosome small"/>
</dbReference>
<dbReference type="Gene3D" id="3.40.50.970">
    <property type="match status" value="2"/>
</dbReference>
<dbReference type="KEGG" id="pmai:CF386_11695"/>
<dbReference type="AlphaFoldDB" id="A0A220VIB4"/>
<evidence type="ECO:0000259" key="13">
    <source>
        <dbReference type="Pfam" id="PF02776"/>
    </source>
</evidence>
<feature type="binding site" evidence="9">
    <location>
        <position position="434"/>
    </location>
    <ligand>
        <name>Mg(2+)</name>
        <dbReference type="ChEBI" id="CHEBI:18420"/>
    </ligand>
</feature>
<dbReference type="InterPro" id="IPR029035">
    <property type="entry name" value="DHS-like_NAD/FAD-binding_dom"/>
</dbReference>
<evidence type="ECO:0000259" key="12">
    <source>
        <dbReference type="Pfam" id="PF02775"/>
    </source>
</evidence>
<dbReference type="PANTHER" id="PTHR43452">
    <property type="entry name" value="PYRUVATE DECARBOXYLASE"/>
    <property type="match status" value="1"/>
</dbReference>
<dbReference type="GO" id="GO:0005829">
    <property type="term" value="C:cytosol"/>
    <property type="evidence" value="ECO:0007669"/>
    <property type="project" value="TreeGrafter"/>
</dbReference>
<dbReference type="Pfam" id="PF02775">
    <property type="entry name" value="TPP_enzyme_C"/>
    <property type="match status" value="1"/>
</dbReference>
<dbReference type="InterPro" id="IPR011766">
    <property type="entry name" value="TPP_enzyme_TPP-bd"/>
</dbReference>
<feature type="binding site" evidence="9">
    <location>
        <position position="461"/>
    </location>
    <ligand>
        <name>Mg(2+)</name>
        <dbReference type="ChEBI" id="CHEBI:18420"/>
    </ligand>
</feature>
<dbReference type="GO" id="GO:0000949">
    <property type="term" value="P:aromatic amino acid family catabolic process to alcohol via Ehrlich pathway"/>
    <property type="evidence" value="ECO:0007669"/>
    <property type="project" value="TreeGrafter"/>
</dbReference>
<protein>
    <submittedName>
        <fullName evidence="14">Pyruvate decarboxylase</fullName>
    </submittedName>
</protein>
<gene>
    <name evidence="14" type="ORF">CF386_11695</name>
</gene>
<dbReference type="InterPro" id="IPR047213">
    <property type="entry name" value="TPP_PYR_PDC_IPDC-like"/>
</dbReference>
<evidence type="ECO:0000256" key="3">
    <source>
        <dbReference type="ARBA" id="ARBA00007812"/>
    </source>
</evidence>
<dbReference type="RefSeq" id="WP_089074611.1">
    <property type="nucleotide sequence ID" value="NZ_CBCSAM010000003.1"/>
</dbReference>
<dbReference type="CDD" id="cd07038">
    <property type="entry name" value="TPP_PYR_PDC_IPDC_like"/>
    <property type="match status" value="1"/>
</dbReference>
<dbReference type="FunFam" id="3.40.50.970:FF:000024">
    <property type="entry name" value="Pyruvate decarboxylase isozyme"/>
    <property type="match status" value="1"/>
</dbReference>
<dbReference type="EMBL" id="CP022356">
    <property type="protein sequence ID" value="ASK79703.1"/>
    <property type="molecule type" value="Genomic_DNA"/>
</dbReference>
<dbReference type="SUPFAM" id="SSF52467">
    <property type="entry name" value="DHS-like NAD/FAD-binding domain"/>
    <property type="match status" value="1"/>
</dbReference>
<feature type="domain" description="Thiamine pyrophosphate enzyme central" evidence="11">
    <location>
        <begin position="197"/>
        <end position="327"/>
    </location>
</feature>
<dbReference type="GO" id="GO:0000287">
    <property type="term" value="F:magnesium ion binding"/>
    <property type="evidence" value="ECO:0007669"/>
    <property type="project" value="InterPro"/>
</dbReference>
<evidence type="ECO:0000256" key="10">
    <source>
        <dbReference type="RuleBase" id="RU362132"/>
    </source>
</evidence>
<evidence type="ECO:0000256" key="8">
    <source>
        <dbReference type="ARBA" id="ARBA00023239"/>
    </source>
</evidence>
<evidence type="ECO:0000256" key="9">
    <source>
        <dbReference type="PIRSR" id="PIRSR036565-2"/>
    </source>
</evidence>
<keyword evidence="4 9" id="KW-0479">Metal-binding</keyword>
<sequence>MKLPELIISIIKTQRCEYIFGVPGDYNLRFLDYIVKDKQLSWVGNCNELNAGYAADGYARENGFGVLVTTHGVGELSAANAVAGAFSEDVPLLQIVGYPKQSILNLDLPVHHTLANSNKNNFIQSYKPLCCAISLLNEHNYCYEISRVIQEILIQKKPGYIGLPVDLVDLDITNMCNEIEINPYYFTQKVSTSILNNIQKKIIKSKKPVLLIGEDIKKFNWINSVLSFINTVGIPFASALSAKAVISENHPLFVGMYAGQYNLEGRAKIFNSDCIITIGTKDTDFTTGGFSESQIDLKNVIQIRHDYIKISNTIYPSNLDVNDLLERLGSKLSQRTITHEDIKKCKVKRVGFNLQKKLEQNTFWAYISSHIIKDNDIIVADTGTSVFGLLDEYLPQKINFYSQLLWASIGYSLPASLGFALANKNKRILLFIGDGAFQLTGQELSSIKKVNANIIIFLICNEGYTVERAIHGPYEAYNDISAWDYEMFARSLGFSYVYKVNSLQCLEKINMKSHQSEPVLIQCFFDKMDIPSLLKEVTDNLKK</sequence>
<evidence type="ECO:0000256" key="1">
    <source>
        <dbReference type="ARBA" id="ARBA00001920"/>
    </source>
</evidence>
<comment type="similarity">
    <text evidence="3 10">Belongs to the TPP enzyme family.</text>
</comment>
<evidence type="ECO:0000313" key="15">
    <source>
        <dbReference type="Proteomes" id="UP000242175"/>
    </source>
</evidence>
<dbReference type="GO" id="GO:0004737">
    <property type="term" value="F:pyruvate decarboxylase activity"/>
    <property type="evidence" value="ECO:0007669"/>
    <property type="project" value="TreeGrafter"/>
</dbReference>
<feature type="domain" description="Thiamine pyrophosphate enzyme TPP-binding" evidence="12">
    <location>
        <begin position="399"/>
        <end position="522"/>
    </location>
</feature>
<dbReference type="Pfam" id="PF00205">
    <property type="entry name" value="TPP_enzyme_M"/>
    <property type="match status" value="1"/>
</dbReference>
<proteinExistence type="inferred from homology"/>
<dbReference type="InterPro" id="IPR012001">
    <property type="entry name" value="Thiamin_PyroP_enz_TPP-bd_dom"/>
</dbReference>
<dbReference type="PANTHER" id="PTHR43452:SF30">
    <property type="entry name" value="PYRUVATE DECARBOXYLASE ISOZYME 1-RELATED"/>
    <property type="match status" value="1"/>
</dbReference>
<keyword evidence="7 10" id="KW-0786">Thiamine pyrophosphate</keyword>
<keyword evidence="6 9" id="KW-0460">Magnesium</keyword>
<comment type="cofactor">
    <cofactor evidence="2">
        <name>thiamine diphosphate</name>
        <dbReference type="ChEBI" id="CHEBI:58937"/>
    </cofactor>
</comment>
<comment type="cofactor">
    <cofactor evidence="1">
        <name>a metal cation</name>
        <dbReference type="ChEBI" id="CHEBI:25213"/>
    </cofactor>
</comment>
<feature type="binding site" evidence="9">
    <location>
        <position position="463"/>
    </location>
    <ligand>
        <name>Mg(2+)</name>
        <dbReference type="ChEBI" id="CHEBI:18420"/>
    </ligand>
</feature>
<dbReference type="InterPro" id="IPR047214">
    <property type="entry name" value="TPP_PDC_IPDC"/>
</dbReference>
<dbReference type="Gene3D" id="3.40.50.1220">
    <property type="entry name" value="TPP-binding domain"/>
    <property type="match status" value="1"/>
</dbReference>
<evidence type="ECO:0000256" key="2">
    <source>
        <dbReference type="ARBA" id="ARBA00001964"/>
    </source>
</evidence>
<dbReference type="CDD" id="cd02005">
    <property type="entry name" value="TPP_PDC_IPDC"/>
    <property type="match status" value="1"/>
</dbReference>
<dbReference type="SUPFAM" id="SSF52518">
    <property type="entry name" value="Thiamin diphosphate-binding fold (THDP-binding)"/>
    <property type="match status" value="2"/>
</dbReference>
<name>A0A220VIB4_9GAMM</name>
<dbReference type="PIRSF" id="PIRSF036565">
    <property type="entry name" value="Pyruvt_ip_decrb"/>
    <property type="match status" value="1"/>
</dbReference>
<dbReference type="OrthoDB" id="9785953at2"/>
<dbReference type="GO" id="GO:0030976">
    <property type="term" value="F:thiamine pyrophosphate binding"/>
    <property type="evidence" value="ECO:0007669"/>
    <property type="project" value="InterPro"/>
</dbReference>
<comment type="cofactor">
    <cofactor evidence="9">
        <name>Mg(2+)</name>
        <dbReference type="ChEBI" id="CHEBI:18420"/>
    </cofactor>
    <text evidence="9">Binds 1 Mg(2+) per subunit.</text>
</comment>
<evidence type="ECO:0000259" key="11">
    <source>
        <dbReference type="Pfam" id="PF00205"/>
    </source>
</evidence>
<reference evidence="14 15" key="1">
    <citation type="journal article" date="2016" name="Int. J. Syst. Evol. Microbiol.">
        <title>Paraphotobacterium marinum gen. nov., sp. nov., a member of the family Vibrionaceae, isolated from surface seawater.</title>
        <authorList>
            <person name="Huang Z."/>
            <person name="Dong C."/>
            <person name="Shao Z."/>
        </authorList>
    </citation>
    <scope>NUCLEOTIDE SEQUENCE [LARGE SCALE GENOMIC DNA]</scope>
    <source>
        <strain evidence="14 15">NSCS20N07D</strain>
    </source>
</reference>
<evidence type="ECO:0000256" key="6">
    <source>
        <dbReference type="ARBA" id="ARBA00022842"/>
    </source>
</evidence>
<keyword evidence="5" id="KW-0210">Decarboxylase</keyword>
<evidence type="ECO:0000256" key="7">
    <source>
        <dbReference type="ARBA" id="ARBA00023052"/>
    </source>
</evidence>
<evidence type="ECO:0000256" key="5">
    <source>
        <dbReference type="ARBA" id="ARBA00022793"/>
    </source>
</evidence>
<evidence type="ECO:0000256" key="4">
    <source>
        <dbReference type="ARBA" id="ARBA00022723"/>
    </source>
</evidence>
<feature type="domain" description="Thiamine pyrophosphate enzyme N-terminal TPP-binding" evidence="13">
    <location>
        <begin position="1"/>
        <end position="105"/>
    </location>
</feature>
<dbReference type="InterPro" id="IPR012000">
    <property type="entry name" value="Thiamin_PyroP_enz_cen_dom"/>
</dbReference>